<evidence type="ECO:0000256" key="1">
    <source>
        <dbReference type="SAM" id="MobiDB-lite"/>
    </source>
</evidence>
<organism evidence="2">
    <name type="scientific">Eiseniibacteriota bacterium</name>
    <dbReference type="NCBI Taxonomy" id="2212470"/>
    <lineage>
        <taxon>Bacteria</taxon>
        <taxon>Candidatus Eiseniibacteriota</taxon>
    </lineage>
</organism>
<accession>A0A832MKS3</accession>
<sequence>MSRGIHSAMGRLLTHLHLECEAPTLDDLHRLVREHQRLVPLETRIKLMDDEPGLHRGDFVRPLENDVERIVSRGAGGLRWTLTRGFRALLEDLGFEAAFMVLDPGHCCVRAEIPEGPEDAPRTGRRAGRAARHHRHRPRAPSRGRRDRPRFGFAA</sequence>
<dbReference type="AlphaFoldDB" id="A0A832MKS3"/>
<gene>
    <name evidence="2" type="ORF">ENR23_04860</name>
</gene>
<evidence type="ECO:0000313" key="2">
    <source>
        <dbReference type="EMBL" id="HGZ42750.1"/>
    </source>
</evidence>
<reference evidence="2" key="1">
    <citation type="journal article" date="2020" name="mSystems">
        <title>Genome- and Community-Level Interaction Insights into Carbon Utilization and Element Cycling Functions of Hydrothermarchaeota in Hydrothermal Sediment.</title>
        <authorList>
            <person name="Zhou Z."/>
            <person name="Liu Y."/>
            <person name="Xu W."/>
            <person name="Pan J."/>
            <person name="Luo Z.H."/>
            <person name="Li M."/>
        </authorList>
    </citation>
    <scope>NUCLEOTIDE SEQUENCE [LARGE SCALE GENOMIC DNA]</scope>
    <source>
        <strain evidence="2">SpSt-381</strain>
    </source>
</reference>
<proteinExistence type="predicted"/>
<comment type="caution">
    <text evidence="2">The sequence shown here is derived from an EMBL/GenBank/DDBJ whole genome shotgun (WGS) entry which is preliminary data.</text>
</comment>
<name>A0A832MKS3_UNCEI</name>
<feature type="region of interest" description="Disordered" evidence="1">
    <location>
        <begin position="113"/>
        <end position="155"/>
    </location>
</feature>
<protein>
    <submittedName>
        <fullName evidence="2">Uncharacterized protein</fullName>
    </submittedName>
</protein>
<dbReference type="SUPFAM" id="SSF54001">
    <property type="entry name" value="Cysteine proteinases"/>
    <property type="match status" value="1"/>
</dbReference>
<dbReference type="EMBL" id="DSQF01000012">
    <property type="protein sequence ID" value="HGZ42750.1"/>
    <property type="molecule type" value="Genomic_DNA"/>
</dbReference>
<dbReference type="InterPro" id="IPR038765">
    <property type="entry name" value="Papain-like_cys_pep_sf"/>
</dbReference>
<dbReference type="Gene3D" id="3.30.2140.10">
    <property type="entry name" value="Arylamine N-acetyltransferase"/>
    <property type="match status" value="1"/>
</dbReference>
<feature type="compositionally biased region" description="Basic residues" evidence="1">
    <location>
        <begin position="123"/>
        <end position="148"/>
    </location>
</feature>